<dbReference type="Proteomes" id="UP001150538">
    <property type="component" value="Unassembled WGS sequence"/>
</dbReference>
<comment type="caution">
    <text evidence="1">The sequence shown here is derived from an EMBL/GenBank/DDBJ whole genome shotgun (WGS) entry which is preliminary data.</text>
</comment>
<dbReference type="AlphaFoldDB" id="A0A9W7ZRP9"/>
<proteinExistence type="predicted"/>
<dbReference type="OrthoDB" id="2999773at2759"/>
<dbReference type="EMBL" id="JANBPU010000449">
    <property type="protein sequence ID" value="KAJ1911437.1"/>
    <property type="molecule type" value="Genomic_DNA"/>
</dbReference>
<evidence type="ECO:0000313" key="2">
    <source>
        <dbReference type="Proteomes" id="UP001150538"/>
    </source>
</evidence>
<protein>
    <submittedName>
        <fullName evidence="1">Uncharacterized protein</fullName>
    </submittedName>
</protein>
<keyword evidence="2" id="KW-1185">Reference proteome</keyword>
<name>A0A9W7ZRP9_9FUNG</name>
<gene>
    <name evidence="1" type="ORF">H4219_005939</name>
</gene>
<reference evidence="1" key="1">
    <citation type="submission" date="2022-07" db="EMBL/GenBank/DDBJ databases">
        <title>Phylogenomic reconstructions and comparative analyses of Kickxellomycotina fungi.</title>
        <authorList>
            <person name="Reynolds N.K."/>
            <person name="Stajich J.E."/>
            <person name="Barry K."/>
            <person name="Grigoriev I.V."/>
            <person name="Crous P."/>
            <person name="Smith M.E."/>
        </authorList>
    </citation>
    <scope>NUCLEOTIDE SEQUENCE</scope>
    <source>
        <strain evidence="1">NBRC 100468</strain>
    </source>
</reference>
<organism evidence="1 2">
    <name type="scientific">Mycoemilia scoparia</name>
    <dbReference type="NCBI Taxonomy" id="417184"/>
    <lineage>
        <taxon>Eukaryota</taxon>
        <taxon>Fungi</taxon>
        <taxon>Fungi incertae sedis</taxon>
        <taxon>Zoopagomycota</taxon>
        <taxon>Kickxellomycotina</taxon>
        <taxon>Kickxellomycetes</taxon>
        <taxon>Kickxellales</taxon>
        <taxon>Kickxellaceae</taxon>
        <taxon>Mycoemilia</taxon>
    </lineage>
</organism>
<dbReference type="InterPro" id="IPR046670">
    <property type="entry name" value="DUF6540"/>
</dbReference>
<accession>A0A9W7ZRP9</accession>
<evidence type="ECO:0000313" key="1">
    <source>
        <dbReference type="EMBL" id="KAJ1911437.1"/>
    </source>
</evidence>
<sequence length="125" mass="14320">MTVFGTRPLDQDTTAMKIYTAEFINLTGEDHLVILVEKPDGRFNKYHIQGSPRIGFEFNMDENYDYQASLTYIEGSMKDVKDVDYDLGKLEEIIKSVDPPPAQANPTLQDVKNCRTWVDEVLDKL</sequence>
<dbReference type="Pfam" id="PF20174">
    <property type="entry name" value="DUF6540"/>
    <property type="match status" value="1"/>
</dbReference>